<dbReference type="PANTHER" id="PTHR43156">
    <property type="entry name" value="STAGE II SPORULATION PROTEIN E-RELATED"/>
    <property type="match status" value="1"/>
</dbReference>
<dbReference type="InterPro" id="IPR029016">
    <property type="entry name" value="GAF-like_dom_sf"/>
</dbReference>
<gene>
    <name evidence="3" type="ORF">NUM_54750</name>
</gene>
<evidence type="ECO:0000259" key="2">
    <source>
        <dbReference type="SMART" id="SM00331"/>
    </source>
</evidence>
<evidence type="ECO:0000313" key="4">
    <source>
        <dbReference type="Proteomes" id="UP000614996"/>
    </source>
</evidence>
<feature type="domain" description="PPM-type phosphatase" evidence="2">
    <location>
        <begin position="146"/>
        <end position="359"/>
    </location>
</feature>
<dbReference type="SUPFAM" id="SSF81606">
    <property type="entry name" value="PP2C-like"/>
    <property type="match status" value="1"/>
</dbReference>
<sequence length="372" mass="40228">MPHLLTEAAKAHYGAVSVDLLLLDYQSTALCGLSDAHEPERVDFSAAGRAFVAQQQLLVEEAGVSRLLCPLTVRGDRLGVLAIGFAEPPDQTVRAEWRQLAESVARETAIAERATDRFRRARRRRRLTLAAEMQWDSLPARSVEMPDYTFCGQLEPAYEVCGDTFDWTTDEAGLTAAVINGSHHGTTAAALSTFAVAALRNARRSGDDIADQAALASDMLYTEHGGDRQVGLMLLRYEPAAGRIRFVDTGTARAVRLRGTTIENIALTAQPPLGSQEEAGYATEEISAVAGDRIMIVSDGVYAAVGSSRQEYGLASLGRMVRRTRLQSCGEAVRTVIRDVLEHRGATLDDDAVVTCLDIHPSTPPAEPLPRA</sequence>
<dbReference type="Proteomes" id="UP000614996">
    <property type="component" value="Unassembled WGS sequence"/>
</dbReference>
<keyword evidence="1" id="KW-0378">Hydrolase</keyword>
<dbReference type="Gene3D" id="3.30.450.40">
    <property type="match status" value="1"/>
</dbReference>
<dbReference type="AlphaFoldDB" id="A0A8J4AEP4"/>
<name>A0A8J4AEP4_9ACTN</name>
<accession>A0A8J4AEP4</accession>
<keyword evidence="4" id="KW-1185">Reference proteome</keyword>
<dbReference type="GO" id="GO:0016791">
    <property type="term" value="F:phosphatase activity"/>
    <property type="evidence" value="ECO:0007669"/>
    <property type="project" value="TreeGrafter"/>
</dbReference>
<dbReference type="InterPro" id="IPR001932">
    <property type="entry name" value="PPM-type_phosphatase-like_dom"/>
</dbReference>
<evidence type="ECO:0000313" key="3">
    <source>
        <dbReference type="EMBL" id="GIL30221.1"/>
    </source>
</evidence>
<organism evidence="3 4">
    <name type="scientific">Actinocatenispora comari</name>
    <dbReference type="NCBI Taxonomy" id="2807577"/>
    <lineage>
        <taxon>Bacteria</taxon>
        <taxon>Bacillati</taxon>
        <taxon>Actinomycetota</taxon>
        <taxon>Actinomycetes</taxon>
        <taxon>Micromonosporales</taxon>
        <taxon>Micromonosporaceae</taxon>
        <taxon>Actinocatenispora</taxon>
    </lineage>
</organism>
<reference evidence="4" key="1">
    <citation type="journal article" date="2021" name="Int. J. Syst. Evol. Microbiol.">
        <title>Actinocatenispora comari sp. nov., an endophytic actinomycete isolated from aerial parts of Comarum salesowianum.</title>
        <authorList>
            <person name="Oyunbileg N."/>
            <person name="Iizaka Y."/>
            <person name="Hamada M."/>
            <person name="Davaapurev B.O."/>
            <person name="Fukumoto A."/>
            <person name="Tsetseg B."/>
            <person name="Kato F."/>
            <person name="Tamura T."/>
            <person name="Batkhuu J."/>
            <person name="Anzai Y."/>
        </authorList>
    </citation>
    <scope>NUCLEOTIDE SEQUENCE [LARGE SCALE GENOMIC DNA]</scope>
    <source>
        <strain evidence="4">NUM-2625</strain>
    </source>
</reference>
<proteinExistence type="predicted"/>
<protein>
    <submittedName>
        <fullName evidence="3">Phosphatase</fullName>
    </submittedName>
</protein>
<dbReference type="EMBL" id="BOPO01000113">
    <property type="protein sequence ID" value="GIL30221.1"/>
    <property type="molecule type" value="Genomic_DNA"/>
</dbReference>
<dbReference type="Pfam" id="PF07228">
    <property type="entry name" value="SpoIIE"/>
    <property type="match status" value="1"/>
</dbReference>
<dbReference type="SMART" id="SM00331">
    <property type="entry name" value="PP2C_SIG"/>
    <property type="match status" value="1"/>
</dbReference>
<dbReference type="InterPro" id="IPR036457">
    <property type="entry name" value="PPM-type-like_dom_sf"/>
</dbReference>
<dbReference type="InterPro" id="IPR052016">
    <property type="entry name" value="Bact_Sigma-Reg"/>
</dbReference>
<comment type="caution">
    <text evidence="3">The sequence shown here is derived from an EMBL/GenBank/DDBJ whole genome shotgun (WGS) entry which is preliminary data.</text>
</comment>
<dbReference type="Gene3D" id="3.60.40.10">
    <property type="entry name" value="PPM-type phosphatase domain"/>
    <property type="match status" value="1"/>
</dbReference>
<dbReference type="PANTHER" id="PTHR43156:SF2">
    <property type="entry name" value="STAGE II SPORULATION PROTEIN E"/>
    <property type="match status" value="1"/>
</dbReference>
<evidence type="ECO:0000256" key="1">
    <source>
        <dbReference type="ARBA" id="ARBA00022801"/>
    </source>
</evidence>